<evidence type="ECO:0000313" key="3">
    <source>
        <dbReference type="Proteomes" id="UP001437460"/>
    </source>
</evidence>
<dbReference type="Proteomes" id="UP001437460">
    <property type="component" value="Unassembled WGS sequence"/>
</dbReference>
<keyword evidence="3" id="KW-1185">Reference proteome</keyword>
<name>A0ABV1HPX0_9FIRM</name>
<comment type="caution">
    <text evidence="2">The sequence shown here is derived from an EMBL/GenBank/DDBJ whole genome shotgun (WGS) entry which is preliminary data.</text>
</comment>
<evidence type="ECO:0000259" key="1">
    <source>
        <dbReference type="Pfam" id="PF09983"/>
    </source>
</evidence>
<dbReference type="RefSeq" id="WP_349230385.1">
    <property type="nucleotide sequence ID" value="NZ_JBBMFJ010000041.1"/>
</dbReference>
<proteinExistence type="predicted"/>
<organism evidence="2 3">
    <name type="scientific">Ventrimonas faecis</name>
    <dbReference type="NCBI Taxonomy" id="3133170"/>
    <lineage>
        <taxon>Bacteria</taxon>
        <taxon>Bacillati</taxon>
        <taxon>Bacillota</taxon>
        <taxon>Clostridia</taxon>
        <taxon>Lachnospirales</taxon>
        <taxon>Lachnospiraceae</taxon>
        <taxon>Ventrimonas</taxon>
    </lineage>
</organism>
<gene>
    <name evidence="2" type="ORF">WMO41_14625</name>
</gene>
<dbReference type="EMBL" id="JBBMFJ010000041">
    <property type="protein sequence ID" value="MEQ2564381.1"/>
    <property type="molecule type" value="Genomic_DNA"/>
</dbReference>
<sequence length="393" mass="45749">MKNKRENDYLIHRILEKIEGSSVDWRKEASGNRSLKIQQEDFNRAGKTELLEEARKLEQRGLIQIKWLEYGNDIEKITYRLEQAGQFYELLGLIPKWERLASEKEKIQTWSGKAQTGWLKAYYRNLEDALEKGKQPADLEKYGEPLFICLDALEKLKEPVYQRVFSVAVLGGTKVFENVLRTRVVSILSEYHPDVDEAMNDKEVLSQVYLEEYAQELAVKGNLMISLKENEISLADFCYGTVLNTETLRHAVIPANQKIQKIVTVENKANYVSMPYEEGTLIVFSHGFFSPLECEFLRRLLAVLPEVKFYHTGDLDYGGIRIFRHIREHICPEVRPLQMDADWYDRYLPYGYEMKPETLKKLEAMQGTEPLMEDLIGRILKGKMGIEQECFLI</sequence>
<dbReference type="Pfam" id="PF09983">
    <property type="entry name" value="JetD_C"/>
    <property type="match status" value="1"/>
</dbReference>
<evidence type="ECO:0000313" key="2">
    <source>
        <dbReference type="EMBL" id="MEQ2564381.1"/>
    </source>
</evidence>
<reference evidence="2 3" key="1">
    <citation type="submission" date="2024-03" db="EMBL/GenBank/DDBJ databases">
        <title>Human intestinal bacterial collection.</title>
        <authorList>
            <person name="Pauvert C."/>
            <person name="Hitch T.C.A."/>
            <person name="Clavel T."/>
        </authorList>
    </citation>
    <scope>NUCLEOTIDE SEQUENCE [LARGE SCALE GENOMIC DNA]</scope>
    <source>
        <strain evidence="2 3">CLA-AP-H27</strain>
    </source>
</reference>
<feature type="domain" description="Wadjet protein JetD C-terminal" evidence="1">
    <location>
        <begin position="254"/>
        <end position="389"/>
    </location>
</feature>
<accession>A0ABV1HPX0</accession>
<protein>
    <submittedName>
        <fullName evidence="2">Wadjet anti-phage system protein JetD domain-containing protein</fullName>
    </submittedName>
</protein>
<dbReference type="InterPro" id="IPR024534">
    <property type="entry name" value="JetD_C"/>
</dbReference>